<evidence type="ECO:0000256" key="8">
    <source>
        <dbReference type="ARBA" id="ARBA00023157"/>
    </source>
</evidence>
<evidence type="ECO:0000313" key="12">
    <source>
        <dbReference type="Proteomes" id="UP000694428"/>
    </source>
</evidence>
<dbReference type="PANTHER" id="PTHR46987:SF4">
    <property type="entry name" value="R-SPONDIN-2"/>
    <property type="match status" value="1"/>
</dbReference>
<comment type="similarity">
    <text evidence="2">Belongs to the R-spondin family.</text>
</comment>
<dbReference type="AlphaFoldDB" id="A0A8C9FZX1"/>
<dbReference type="Ensembl" id="ENSPSTT00000024166.1">
    <property type="protein sequence ID" value="ENSPSTP00000022986.1"/>
    <property type="gene ID" value="ENSPSTG00000016892.1"/>
</dbReference>
<dbReference type="Gene3D" id="2.20.100.10">
    <property type="entry name" value="Thrombospondin type-1 (TSP1) repeat"/>
    <property type="match status" value="1"/>
</dbReference>
<evidence type="ECO:0000256" key="2">
    <source>
        <dbReference type="ARBA" id="ARBA00007308"/>
    </source>
</evidence>
<feature type="domain" description="R-spondin Fu-CRD" evidence="10">
    <location>
        <begin position="29"/>
        <end position="130"/>
    </location>
</feature>
<dbReference type="InterPro" id="IPR036383">
    <property type="entry name" value="TSP1_rpt_sf"/>
</dbReference>
<dbReference type="PANTHER" id="PTHR46987">
    <property type="entry name" value="NEUROHYPOPHYSIAL HORMONES, N-TERMINAL DOMAIN CONTAINING PROTEIN"/>
    <property type="match status" value="1"/>
</dbReference>
<dbReference type="Proteomes" id="UP000694428">
    <property type="component" value="Unplaced"/>
</dbReference>
<keyword evidence="4" id="KW-0716">Sensory transduction</keyword>
<dbReference type="InterPro" id="IPR009030">
    <property type="entry name" value="Growth_fac_rcpt_cys_sf"/>
</dbReference>
<name>A0A8C9FZX1_PAVCR</name>
<organism evidence="11 12">
    <name type="scientific">Pavo cristatus</name>
    <name type="common">Indian peafowl</name>
    <name type="synonym">Blue peafowl</name>
    <dbReference type="NCBI Taxonomy" id="9049"/>
    <lineage>
        <taxon>Eukaryota</taxon>
        <taxon>Metazoa</taxon>
        <taxon>Chordata</taxon>
        <taxon>Craniata</taxon>
        <taxon>Vertebrata</taxon>
        <taxon>Euteleostomi</taxon>
        <taxon>Archelosauria</taxon>
        <taxon>Archosauria</taxon>
        <taxon>Dinosauria</taxon>
        <taxon>Saurischia</taxon>
        <taxon>Theropoda</taxon>
        <taxon>Coelurosauria</taxon>
        <taxon>Aves</taxon>
        <taxon>Neognathae</taxon>
        <taxon>Galloanserae</taxon>
        <taxon>Galliformes</taxon>
        <taxon>Phasianidae</taxon>
        <taxon>Phasianinae</taxon>
        <taxon>Pavo</taxon>
    </lineage>
</organism>
<dbReference type="Pfam" id="PF15913">
    <property type="entry name" value="Furin-like_2"/>
    <property type="match status" value="1"/>
</dbReference>
<keyword evidence="12" id="KW-1185">Reference proteome</keyword>
<keyword evidence="3" id="KW-0964">Secreted</keyword>
<dbReference type="SMART" id="SM00261">
    <property type="entry name" value="FU"/>
    <property type="match status" value="2"/>
</dbReference>
<evidence type="ECO:0000256" key="1">
    <source>
        <dbReference type="ARBA" id="ARBA00004613"/>
    </source>
</evidence>
<dbReference type="CDD" id="cd00064">
    <property type="entry name" value="FU"/>
    <property type="match status" value="1"/>
</dbReference>
<protein>
    <recommendedName>
        <fullName evidence="10">R-spondin Fu-CRD domain-containing protein</fullName>
    </recommendedName>
</protein>
<keyword evidence="5" id="KW-0358">Heparin-binding</keyword>
<dbReference type="InterPro" id="IPR043601">
    <property type="entry name" value="Rspo_Fu-CRD_dom"/>
</dbReference>
<reference evidence="11" key="1">
    <citation type="submission" date="2025-08" db="UniProtKB">
        <authorList>
            <consortium name="Ensembl"/>
        </authorList>
    </citation>
    <scope>IDENTIFICATION</scope>
</reference>
<keyword evidence="9" id="KW-0325">Glycoprotein</keyword>
<evidence type="ECO:0000256" key="6">
    <source>
        <dbReference type="ARBA" id="ARBA00022687"/>
    </source>
</evidence>
<proteinExistence type="inferred from homology"/>
<evidence type="ECO:0000256" key="7">
    <source>
        <dbReference type="ARBA" id="ARBA00022729"/>
    </source>
</evidence>
<dbReference type="InterPro" id="IPR006212">
    <property type="entry name" value="Furin_repeat"/>
</dbReference>
<evidence type="ECO:0000256" key="5">
    <source>
        <dbReference type="ARBA" id="ARBA00022674"/>
    </source>
</evidence>
<reference evidence="11" key="2">
    <citation type="submission" date="2025-09" db="UniProtKB">
        <authorList>
            <consortium name="Ensembl"/>
        </authorList>
    </citation>
    <scope>IDENTIFICATION</scope>
</reference>
<dbReference type="SMART" id="SM00209">
    <property type="entry name" value="TSP1"/>
    <property type="match status" value="1"/>
</dbReference>
<dbReference type="Gene3D" id="2.10.220.10">
    <property type="entry name" value="Hormone Receptor, Insulin-like Growth Factor Receptor 1, Chain A, domain 2"/>
    <property type="match status" value="1"/>
</dbReference>
<dbReference type="GO" id="GO:0016055">
    <property type="term" value="P:Wnt signaling pathway"/>
    <property type="evidence" value="ECO:0007669"/>
    <property type="project" value="UniProtKB-KW"/>
</dbReference>
<evidence type="ECO:0000256" key="9">
    <source>
        <dbReference type="ARBA" id="ARBA00023180"/>
    </source>
</evidence>
<dbReference type="GO" id="GO:0008201">
    <property type="term" value="F:heparin binding"/>
    <property type="evidence" value="ECO:0007669"/>
    <property type="project" value="UniProtKB-KW"/>
</dbReference>
<comment type="subcellular location">
    <subcellularLocation>
        <location evidence="1">Secreted</location>
    </subcellularLocation>
</comment>
<evidence type="ECO:0000256" key="4">
    <source>
        <dbReference type="ARBA" id="ARBA00022606"/>
    </source>
</evidence>
<sequence length="273" mass="30565">MDVALGTGGLKLDDHYGPFQPSYGSNPICKGCLSCSKDNGCIRCQHKLFFFLRREGMRQYGECLHSCPSGYYGLRTPDMNRCSRCRIENCDSCFSRDFCTKCKAGFYSHRGRCFRGCPPGFSALEELMECVGESSSCEVGQWSEWGTCSRNNKTCGFKWGLETRTRQIVKKPAKDTIPCPTIAESRRCKMAMRHCPGGKPRACHKNLYEHSLTEILFFKEVSHQKTGTCYSSSCSIRTVGTVEYLVVLSIAGKVTSLNVSAGDTQCWCYGYLN</sequence>
<dbReference type="InterPro" id="IPR000884">
    <property type="entry name" value="TSP1_rpt"/>
</dbReference>
<evidence type="ECO:0000313" key="11">
    <source>
        <dbReference type="Ensembl" id="ENSPSTP00000022986.1"/>
    </source>
</evidence>
<accession>A0A8C9FZX1</accession>
<dbReference type="SUPFAM" id="SSF57184">
    <property type="entry name" value="Growth factor receptor domain"/>
    <property type="match status" value="1"/>
</dbReference>
<keyword evidence="8" id="KW-1015">Disulfide bond</keyword>
<dbReference type="GO" id="GO:0005576">
    <property type="term" value="C:extracellular region"/>
    <property type="evidence" value="ECO:0007669"/>
    <property type="project" value="UniProtKB-SubCell"/>
</dbReference>
<dbReference type="InterPro" id="IPR051514">
    <property type="entry name" value="R-spondin"/>
</dbReference>
<dbReference type="PROSITE" id="PS50092">
    <property type="entry name" value="TSP1"/>
    <property type="match status" value="1"/>
</dbReference>
<evidence type="ECO:0000259" key="10">
    <source>
        <dbReference type="Pfam" id="PF15913"/>
    </source>
</evidence>
<dbReference type="SUPFAM" id="SSF82895">
    <property type="entry name" value="TSP-1 type 1 repeat"/>
    <property type="match status" value="1"/>
</dbReference>
<evidence type="ECO:0000256" key="3">
    <source>
        <dbReference type="ARBA" id="ARBA00022525"/>
    </source>
</evidence>
<keyword evidence="7" id="KW-0732">Signal</keyword>
<keyword evidence="6" id="KW-0879">Wnt signaling pathway</keyword>